<dbReference type="InterPro" id="IPR043129">
    <property type="entry name" value="ATPase_NBD"/>
</dbReference>
<dbReference type="PANTHER" id="PTHR43095">
    <property type="entry name" value="SUGAR KINASE"/>
    <property type="match status" value="1"/>
</dbReference>
<dbReference type="InterPro" id="IPR000577">
    <property type="entry name" value="Carb_kinase_FGGY"/>
</dbReference>
<dbReference type="GO" id="GO:0016301">
    <property type="term" value="F:kinase activity"/>
    <property type="evidence" value="ECO:0007669"/>
    <property type="project" value="UniProtKB-KW"/>
</dbReference>
<proteinExistence type="inferred from homology"/>
<keyword evidence="2" id="KW-0859">Xylose metabolism</keyword>
<dbReference type="Pfam" id="PF00370">
    <property type="entry name" value="FGGY_N"/>
    <property type="match status" value="1"/>
</dbReference>
<protein>
    <recommendedName>
        <fullName evidence="9">Carbohydrate kinase</fullName>
    </recommendedName>
</protein>
<keyword evidence="3" id="KW-0808">Transferase</keyword>
<evidence type="ECO:0008006" key="9">
    <source>
        <dbReference type="Google" id="ProtNLM"/>
    </source>
</evidence>
<dbReference type="AlphaFoldDB" id="A0A6N9YQR5"/>
<organism evidence="7 8">
    <name type="scientific">Phytoactinopolyspora alkaliphila</name>
    <dbReference type="NCBI Taxonomy" id="1783498"/>
    <lineage>
        <taxon>Bacteria</taxon>
        <taxon>Bacillati</taxon>
        <taxon>Actinomycetota</taxon>
        <taxon>Actinomycetes</taxon>
        <taxon>Jiangellales</taxon>
        <taxon>Jiangellaceae</taxon>
        <taxon>Phytoactinopolyspora</taxon>
    </lineage>
</organism>
<evidence type="ECO:0000256" key="4">
    <source>
        <dbReference type="ARBA" id="ARBA00022777"/>
    </source>
</evidence>
<comment type="similarity">
    <text evidence="1">Belongs to the FGGY kinase family.</text>
</comment>
<dbReference type="SUPFAM" id="SSF53067">
    <property type="entry name" value="Actin-like ATPase domain"/>
    <property type="match status" value="2"/>
</dbReference>
<comment type="caution">
    <text evidence="7">The sequence shown here is derived from an EMBL/GenBank/DDBJ whole genome shotgun (WGS) entry which is preliminary data.</text>
</comment>
<evidence type="ECO:0000259" key="5">
    <source>
        <dbReference type="Pfam" id="PF00370"/>
    </source>
</evidence>
<evidence type="ECO:0000256" key="3">
    <source>
        <dbReference type="ARBA" id="ARBA00022679"/>
    </source>
</evidence>
<dbReference type="InterPro" id="IPR050406">
    <property type="entry name" value="FGGY_Carb_Kinase"/>
</dbReference>
<dbReference type="PANTHER" id="PTHR43095:SF5">
    <property type="entry name" value="XYLULOSE KINASE"/>
    <property type="match status" value="1"/>
</dbReference>
<dbReference type="RefSeq" id="WP_163820185.1">
    <property type="nucleotide sequence ID" value="NZ_JAAGOB010000011.1"/>
</dbReference>
<feature type="domain" description="Carbohydrate kinase FGGY N-terminal" evidence="5">
    <location>
        <begin position="4"/>
        <end position="240"/>
    </location>
</feature>
<gene>
    <name evidence="7" type="ORF">G1H11_19060</name>
</gene>
<dbReference type="InterPro" id="IPR018484">
    <property type="entry name" value="FGGY_N"/>
</dbReference>
<dbReference type="InterPro" id="IPR018485">
    <property type="entry name" value="FGGY_C"/>
</dbReference>
<reference evidence="7 8" key="1">
    <citation type="submission" date="2020-02" db="EMBL/GenBank/DDBJ databases">
        <authorList>
            <person name="Li X.-J."/>
            <person name="Feng X.-M."/>
        </authorList>
    </citation>
    <scope>NUCLEOTIDE SEQUENCE [LARGE SCALE GENOMIC DNA]</scope>
    <source>
        <strain evidence="7 8">CGMCC 4.7225</strain>
    </source>
</reference>
<accession>A0A6N9YQR5</accession>
<dbReference type="EMBL" id="JAAGOB010000011">
    <property type="protein sequence ID" value="NED97401.1"/>
    <property type="molecule type" value="Genomic_DNA"/>
</dbReference>
<dbReference type="CDD" id="cd07773">
    <property type="entry name" value="ASKHA_NBD_FGGY_FK"/>
    <property type="match status" value="1"/>
</dbReference>
<dbReference type="Proteomes" id="UP000469185">
    <property type="component" value="Unassembled WGS sequence"/>
</dbReference>
<keyword evidence="2" id="KW-0119">Carbohydrate metabolism</keyword>
<dbReference type="PIRSF" id="PIRSF000538">
    <property type="entry name" value="GlpK"/>
    <property type="match status" value="1"/>
</dbReference>
<evidence type="ECO:0000313" key="8">
    <source>
        <dbReference type="Proteomes" id="UP000469185"/>
    </source>
</evidence>
<dbReference type="Gene3D" id="3.30.420.40">
    <property type="match status" value="2"/>
</dbReference>
<dbReference type="GO" id="GO:0042732">
    <property type="term" value="P:D-xylose metabolic process"/>
    <property type="evidence" value="ECO:0007669"/>
    <property type="project" value="UniProtKB-KW"/>
</dbReference>
<keyword evidence="4" id="KW-0418">Kinase</keyword>
<evidence type="ECO:0000256" key="2">
    <source>
        <dbReference type="ARBA" id="ARBA00022629"/>
    </source>
</evidence>
<evidence type="ECO:0000256" key="1">
    <source>
        <dbReference type="ARBA" id="ARBA00009156"/>
    </source>
</evidence>
<evidence type="ECO:0000259" key="6">
    <source>
        <dbReference type="Pfam" id="PF02782"/>
    </source>
</evidence>
<evidence type="ECO:0000313" key="7">
    <source>
        <dbReference type="EMBL" id="NED97401.1"/>
    </source>
</evidence>
<name>A0A6N9YQR5_9ACTN</name>
<sequence>MDVLLGLDVGTTNCKAMVMSVDGRCLGLGSVPTPWTRVATGAEAPAADLLDAVLGAASDALDQAGVTGRVLGVGVTGLAEAGVLLGRDGQPVAPVIAWYDTRGGEHAGELSAAMGARAFSSITGLKLTDRPSIFKYRWMVRDLGIGGMGTRWLSVPEWVAHALGADQLSEASLAGRTGMFDVIGGRHSAPMLEWAGAPPDLLADLAVAGEAFGYAGPDTGALAGAAITVAGHDHVAAGVGLGATGPGDLLDSCGTSEALIRTLRSGLTPDAVADAVDRGVSVGRHMFPDTWQIMTGIRSGLGLWRFLKLMRVTPDDLPRLDTEALTVEPGPASPVVEDIWTELATLRNIGYEPEPAQIWRAAVEAVQLRAVQVKDLLESMAGPTRRIVATGGGLNSEAVRVLKRRILGEFEMPDVPEAGARGAAVFAAVAAGVADRPEMLAPVA</sequence>
<keyword evidence="8" id="KW-1185">Reference proteome</keyword>
<dbReference type="Pfam" id="PF02782">
    <property type="entry name" value="FGGY_C"/>
    <property type="match status" value="1"/>
</dbReference>
<feature type="domain" description="Carbohydrate kinase FGGY C-terminal" evidence="6">
    <location>
        <begin position="346"/>
        <end position="431"/>
    </location>
</feature>